<reference evidence="2 3" key="1">
    <citation type="submission" date="2020-04" db="EMBL/GenBank/DDBJ databases">
        <title>Molecular characterization of pseudomonads from Agaricus bisporus reveal novel blotch 2 pathogens in Western Europe.</title>
        <authorList>
            <person name="Taparia T."/>
            <person name="Krijger M."/>
            <person name="Haynes E."/>
            <person name="Elpinstone J.G."/>
            <person name="Noble R."/>
            <person name="Van Der Wolf J."/>
        </authorList>
    </citation>
    <scope>NUCLEOTIDE SEQUENCE [LARGE SCALE GENOMIC DNA]</scope>
    <source>
        <strain evidence="2 3">B7002</strain>
    </source>
</reference>
<feature type="region of interest" description="Disordered" evidence="1">
    <location>
        <begin position="65"/>
        <end position="84"/>
    </location>
</feature>
<protein>
    <submittedName>
        <fullName evidence="2">Uncharacterized protein</fullName>
    </submittedName>
</protein>
<evidence type="ECO:0000256" key="1">
    <source>
        <dbReference type="SAM" id="MobiDB-lite"/>
    </source>
</evidence>
<dbReference type="Proteomes" id="UP000560470">
    <property type="component" value="Unassembled WGS sequence"/>
</dbReference>
<evidence type="ECO:0000313" key="2">
    <source>
        <dbReference type="EMBL" id="NVZ55874.1"/>
    </source>
</evidence>
<dbReference type="EMBL" id="JACAOZ010000006">
    <property type="protein sequence ID" value="NVZ55874.1"/>
    <property type="molecule type" value="Genomic_DNA"/>
</dbReference>
<dbReference type="RefSeq" id="WP_177033086.1">
    <property type="nucleotide sequence ID" value="NZ_JACAOZ010000006.1"/>
</dbReference>
<evidence type="ECO:0000313" key="3">
    <source>
        <dbReference type="Proteomes" id="UP000560470"/>
    </source>
</evidence>
<comment type="caution">
    <text evidence="2">The sequence shown here is derived from an EMBL/GenBank/DDBJ whole genome shotgun (WGS) entry which is preliminary data.</text>
</comment>
<sequence length="84" mass="9921">MPDYTEQQLLDLPKEKLINLTSQQLKRRDELLREQLVWEADLHNPSTMDEIISVSQKYAKELEEMYQSDEDLNSSENLDLPAKQ</sequence>
<organism evidence="2 3">
    <name type="scientific">Pseudomonas edaphica</name>
    <dbReference type="NCBI Taxonomy" id="2006980"/>
    <lineage>
        <taxon>Bacteria</taxon>
        <taxon>Pseudomonadati</taxon>
        <taxon>Pseudomonadota</taxon>
        <taxon>Gammaproteobacteria</taxon>
        <taxon>Pseudomonadales</taxon>
        <taxon>Pseudomonadaceae</taxon>
        <taxon>Pseudomonas</taxon>
    </lineage>
</organism>
<proteinExistence type="predicted"/>
<dbReference type="AlphaFoldDB" id="A0A7Y7RPA4"/>
<accession>A0A7Y7RPA4</accession>
<gene>
    <name evidence="2" type="ORF">HX797_06320</name>
</gene>
<name>A0A7Y7RPA4_9PSED</name>